<protein>
    <submittedName>
        <fullName evidence="1">Uncharacterized protein</fullName>
    </submittedName>
</protein>
<proteinExistence type="predicted"/>
<organism evidence="1 2">
    <name type="scientific">Pluteus cervinus</name>
    <dbReference type="NCBI Taxonomy" id="181527"/>
    <lineage>
        <taxon>Eukaryota</taxon>
        <taxon>Fungi</taxon>
        <taxon>Dikarya</taxon>
        <taxon>Basidiomycota</taxon>
        <taxon>Agaricomycotina</taxon>
        <taxon>Agaricomycetes</taxon>
        <taxon>Agaricomycetidae</taxon>
        <taxon>Agaricales</taxon>
        <taxon>Pluteineae</taxon>
        <taxon>Pluteaceae</taxon>
        <taxon>Pluteus</taxon>
    </lineage>
</organism>
<keyword evidence="2" id="KW-1185">Reference proteome</keyword>
<name>A0ACD3AAM5_9AGAR</name>
<sequence>MHKRWISCPADSISECARRSSFELDCLLVDGVKWEPTKLLEFLQYSTKLGVLSLIECDLDYGTVLRAMKRVGESDTEENQPLLPNLETLEFLANWNDEQLPVQNNHSNLRVTPEEIVDTLESRWDRDRHHGADHISPRLKAMHLILPPPLDTFDLYNQKSMETIARLREEGMKLTLTVEEHAMLQDDDLGWSM</sequence>
<reference evidence="1 2" key="1">
    <citation type="journal article" date="2019" name="Nat. Ecol. Evol.">
        <title>Megaphylogeny resolves global patterns of mushroom evolution.</title>
        <authorList>
            <person name="Varga T."/>
            <person name="Krizsan K."/>
            <person name="Foldi C."/>
            <person name="Dima B."/>
            <person name="Sanchez-Garcia M."/>
            <person name="Sanchez-Ramirez S."/>
            <person name="Szollosi G.J."/>
            <person name="Szarkandi J.G."/>
            <person name="Papp V."/>
            <person name="Albert L."/>
            <person name="Andreopoulos W."/>
            <person name="Angelini C."/>
            <person name="Antonin V."/>
            <person name="Barry K.W."/>
            <person name="Bougher N.L."/>
            <person name="Buchanan P."/>
            <person name="Buyck B."/>
            <person name="Bense V."/>
            <person name="Catcheside P."/>
            <person name="Chovatia M."/>
            <person name="Cooper J."/>
            <person name="Damon W."/>
            <person name="Desjardin D."/>
            <person name="Finy P."/>
            <person name="Geml J."/>
            <person name="Haridas S."/>
            <person name="Hughes K."/>
            <person name="Justo A."/>
            <person name="Karasinski D."/>
            <person name="Kautmanova I."/>
            <person name="Kiss B."/>
            <person name="Kocsube S."/>
            <person name="Kotiranta H."/>
            <person name="LaButti K.M."/>
            <person name="Lechner B.E."/>
            <person name="Liimatainen K."/>
            <person name="Lipzen A."/>
            <person name="Lukacs Z."/>
            <person name="Mihaltcheva S."/>
            <person name="Morgado L.N."/>
            <person name="Niskanen T."/>
            <person name="Noordeloos M.E."/>
            <person name="Ohm R.A."/>
            <person name="Ortiz-Santana B."/>
            <person name="Ovrebo C."/>
            <person name="Racz N."/>
            <person name="Riley R."/>
            <person name="Savchenko A."/>
            <person name="Shiryaev A."/>
            <person name="Soop K."/>
            <person name="Spirin V."/>
            <person name="Szebenyi C."/>
            <person name="Tomsovsky M."/>
            <person name="Tulloss R.E."/>
            <person name="Uehling J."/>
            <person name="Grigoriev I.V."/>
            <person name="Vagvolgyi C."/>
            <person name="Papp T."/>
            <person name="Martin F.M."/>
            <person name="Miettinen O."/>
            <person name="Hibbett D.S."/>
            <person name="Nagy L.G."/>
        </authorList>
    </citation>
    <scope>NUCLEOTIDE SEQUENCE [LARGE SCALE GENOMIC DNA]</scope>
    <source>
        <strain evidence="1 2">NL-1719</strain>
    </source>
</reference>
<gene>
    <name evidence="1" type="ORF">BDN72DRAFT_849284</name>
</gene>
<evidence type="ECO:0000313" key="1">
    <source>
        <dbReference type="EMBL" id="TFK61882.1"/>
    </source>
</evidence>
<evidence type="ECO:0000313" key="2">
    <source>
        <dbReference type="Proteomes" id="UP000308600"/>
    </source>
</evidence>
<accession>A0ACD3AAM5</accession>
<dbReference type="Proteomes" id="UP000308600">
    <property type="component" value="Unassembled WGS sequence"/>
</dbReference>
<dbReference type="EMBL" id="ML208622">
    <property type="protein sequence ID" value="TFK61882.1"/>
    <property type="molecule type" value="Genomic_DNA"/>
</dbReference>